<feature type="domain" description="Insertion element IS150 protein InsJ-like helix-turn-helix" evidence="1">
    <location>
        <begin position="17"/>
        <end position="63"/>
    </location>
</feature>
<keyword evidence="3" id="KW-1185">Reference proteome</keyword>
<reference evidence="2" key="1">
    <citation type="journal article" date="2014" name="Int. J. Syst. Evol. Microbiol.">
        <title>Complete genome sequence of Corynebacterium casei LMG S-19264T (=DSM 44701T), isolated from a smear-ripened cheese.</title>
        <authorList>
            <consortium name="US DOE Joint Genome Institute (JGI-PGF)"/>
            <person name="Walter F."/>
            <person name="Albersmeier A."/>
            <person name="Kalinowski J."/>
            <person name="Ruckert C."/>
        </authorList>
    </citation>
    <scope>NUCLEOTIDE SEQUENCE</scope>
    <source>
        <strain evidence="2">NBRC 108769</strain>
    </source>
</reference>
<protein>
    <recommendedName>
        <fullName evidence="1">Insertion element IS150 protein InsJ-like helix-turn-helix domain-containing protein</fullName>
    </recommendedName>
</protein>
<accession>A0AA37WDG6</accession>
<evidence type="ECO:0000313" key="3">
    <source>
        <dbReference type="Proteomes" id="UP001156666"/>
    </source>
</evidence>
<gene>
    <name evidence="2" type="ORF">GCM10007940_06170</name>
</gene>
<dbReference type="InterPro" id="IPR055247">
    <property type="entry name" value="InsJ-like_HTH"/>
</dbReference>
<sequence length="101" mass="12041">MNMKTTEKGTKKFTKKEKLQIIAEAKKNGVKVTLEKYALYPGTFYYWRKKLIVYGEEGLEHKRVKSIVVENIIMLKRIDNRILKILFFRSIKIPKIYKLIC</sequence>
<dbReference type="SUPFAM" id="SSF48295">
    <property type="entry name" value="TrpR-like"/>
    <property type="match status" value="1"/>
</dbReference>
<proteinExistence type="predicted"/>
<dbReference type="RefSeq" id="WP_235294863.1">
    <property type="nucleotide sequence ID" value="NZ_BSOH01000002.1"/>
</dbReference>
<dbReference type="GO" id="GO:0043565">
    <property type="term" value="F:sequence-specific DNA binding"/>
    <property type="evidence" value="ECO:0007669"/>
    <property type="project" value="InterPro"/>
</dbReference>
<dbReference type="EMBL" id="BSOH01000002">
    <property type="protein sequence ID" value="GLR16002.1"/>
    <property type="molecule type" value="Genomic_DNA"/>
</dbReference>
<dbReference type="Pfam" id="PF13518">
    <property type="entry name" value="HTH_28"/>
    <property type="match status" value="1"/>
</dbReference>
<dbReference type="InterPro" id="IPR010921">
    <property type="entry name" value="Trp_repressor/repl_initiator"/>
</dbReference>
<evidence type="ECO:0000313" key="2">
    <source>
        <dbReference type="EMBL" id="GLR16002.1"/>
    </source>
</evidence>
<reference evidence="2" key="2">
    <citation type="submission" date="2023-01" db="EMBL/GenBank/DDBJ databases">
        <title>Draft genome sequence of Portibacter lacus strain NBRC 108769.</title>
        <authorList>
            <person name="Sun Q."/>
            <person name="Mori K."/>
        </authorList>
    </citation>
    <scope>NUCLEOTIDE SEQUENCE</scope>
    <source>
        <strain evidence="2">NBRC 108769</strain>
    </source>
</reference>
<dbReference type="Proteomes" id="UP001156666">
    <property type="component" value="Unassembled WGS sequence"/>
</dbReference>
<name>A0AA37WDG6_9BACT</name>
<dbReference type="AlphaFoldDB" id="A0AA37WDG6"/>
<dbReference type="Gene3D" id="1.10.10.10">
    <property type="entry name" value="Winged helix-like DNA-binding domain superfamily/Winged helix DNA-binding domain"/>
    <property type="match status" value="1"/>
</dbReference>
<organism evidence="2 3">
    <name type="scientific">Portibacter lacus</name>
    <dbReference type="NCBI Taxonomy" id="1099794"/>
    <lineage>
        <taxon>Bacteria</taxon>
        <taxon>Pseudomonadati</taxon>
        <taxon>Bacteroidota</taxon>
        <taxon>Saprospiria</taxon>
        <taxon>Saprospirales</taxon>
        <taxon>Haliscomenobacteraceae</taxon>
        <taxon>Portibacter</taxon>
    </lineage>
</organism>
<evidence type="ECO:0000259" key="1">
    <source>
        <dbReference type="Pfam" id="PF13518"/>
    </source>
</evidence>
<comment type="caution">
    <text evidence="2">The sequence shown here is derived from an EMBL/GenBank/DDBJ whole genome shotgun (WGS) entry which is preliminary data.</text>
</comment>
<dbReference type="InterPro" id="IPR036388">
    <property type="entry name" value="WH-like_DNA-bd_sf"/>
</dbReference>